<sequence>MKKENIYKNILGLTHEDTALMLGIGDGQWSMYVSGKRALPLSATEQLTKVLTHLKEKKSVCKESHAITQAEQQRLQEKWQYDYAGIQLKLLKIAKELDQIEKIRTEAFAALEVAAFLEQQKEYENRATLIRNIRIRATNILKKHHLYAVASLQLKKEQLEMLKNKLEQKIKESKNEL</sequence>
<evidence type="ECO:0000313" key="3">
    <source>
        <dbReference type="Proteomes" id="UP000319848"/>
    </source>
</evidence>
<comment type="caution">
    <text evidence="2">The sequence shown here is derived from an EMBL/GenBank/DDBJ whole genome shotgun (WGS) entry which is preliminary data.</text>
</comment>
<feature type="coiled-coil region" evidence="1">
    <location>
        <begin position="149"/>
        <end position="176"/>
    </location>
</feature>
<dbReference type="RefSeq" id="WP_131473131.1">
    <property type="nucleotide sequence ID" value="NZ_AVBI01000001.1"/>
</dbReference>
<evidence type="ECO:0000256" key="1">
    <source>
        <dbReference type="SAM" id="Coils"/>
    </source>
</evidence>
<organism evidence="2 3">
    <name type="scientific">Flavobacterium cauense R2A-7</name>
    <dbReference type="NCBI Taxonomy" id="1341154"/>
    <lineage>
        <taxon>Bacteria</taxon>
        <taxon>Pseudomonadati</taxon>
        <taxon>Bacteroidota</taxon>
        <taxon>Flavobacteriia</taxon>
        <taxon>Flavobacteriales</taxon>
        <taxon>Flavobacteriaceae</taxon>
        <taxon>Flavobacterium</taxon>
    </lineage>
</organism>
<accession>A0A562LZ37</accession>
<dbReference type="InterPro" id="IPR010982">
    <property type="entry name" value="Lambda_DNA-bd_dom_sf"/>
</dbReference>
<proteinExistence type="predicted"/>
<dbReference type="AlphaFoldDB" id="A0A562LZ37"/>
<dbReference type="SUPFAM" id="SSF47413">
    <property type="entry name" value="lambda repressor-like DNA-binding domains"/>
    <property type="match status" value="1"/>
</dbReference>
<dbReference type="OrthoDB" id="1366976at2"/>
<protein>
    <submittedName>
        <fullName evidence="2">Uncharacterized protein</fullName>
    </submittedName>
</protein>
<name>A0A562LZ37_9FLAO</name>
<evidence type="ECO:0000313" key="2">
    <source>
        <dbReference type="EMBL" id="TWI12919.1"/>
    </source>
</evidence>
<keyword evidence="1" id="KW-0175">Coiled coil</keyword>
<dbReference type="GO" id="GO:0003677">
    <property type="term" value="F:DNA binding"/>
    <property type="evidence" value="ECO:0007669"/>
    <property type="project" value="InterPro"/>
</dbReference>
<dbReference type="STRING" id="1341154.FCR2A7T_02300"/>
<dbReference type="EMBL" id="VLKQ01000005">
    <property type="protein sequence ID" value="TWI12919.1"/>
    <property type="molecule type" value="Genomic_DNA"/>
</dbReference>
<keyword evidence="3" id="KW-1185">Reference proteome</keyword>
<gene>
    <name evidence="2" type="ORF">IP98_01398</name>
</gene>
<reference evidence="2 3" key="1">
    <citation type="journal article" date="2015" name="Stand. Genomic Sci.">
        <title>Genomic Encyclopedia of Bacterial and Archaeal Type Strains, Phase III: the genomes of soil and plant-associated and newly described type strains.</title>
        <authorList>
            <person name="Whitman W.B."/>
            <person name="Woyke T."/>
            <person name="Klenk H.P."/>
            <person name="Zhou Y."/>
            <person name="Lilburn T.G."/>
            <person name="Beck B.J."/>
            <person name="De Vos P."/>
            <person name="Vandamme P."/>
            <person name="Eisen J.A."/>
            <person name="Garrity G."/>
            <person name="Hugenholtz P."/>
            <person name="Kyrpides N.C."/>
        </authorList>
    </citation>
    <scope>NUCLEOTIDE SEQUENCE [LARGE SCALE GENOMIC DNA]</scope>
    <source>
        <strain evidence="2 3">CGMCC 1.7270</strain>
    </source>
</reference>
<dbReference type="Proteomes" id="UP000319848">
    <property type="component" value="Unassembled WGS sequence"/>
</dbReference>